<comment type="caution">
    <text evidence="1">The sequence shown here is derived from an EMBL/GenBank/DDBJ whole genome shotgun (WGS) entry which is preliminary data.</text>
</comment>
<gene>
    <name evidence="1" type="ORF">HNQ64_002121</name>
</gene>
<evidence type="ECO:0000313" key="1">
    <source>
        <dbReference type="EMBL" id="MBB5037872.1"/>
    </source>
</evidence>
<accession>A0A7W7YKW6</accession>
<sequence length="65" mass="7616">MLRYQARCKKIGRTTRFALIFSKVTNSQKTTHYLKYSTEARSAFFNVEAVCHIYFSMSQVMVRGL</sequence>
<keyword evidence="2" id="KW-1185">Reference proteome</keyword>
<name>A0A7W7YKW6_9BACT</name>
<protein>
    <submittedName>
        <fullName evidence="1">Uncharacterized protein</fullName>
    </submittedName>
</protein>
<organism evidence="1 2">
    <name type="scientific">Prosthecobacter dejongeii</name>
    <dbReference type="NCBI Taxonomy" id="48465"/>
    <lineage>
        <taxon>Bacteria</taxon>
        <taxon>Pseudomonadati</taxon>
        <taxon>Verrucomicrobiota</taxon>
        <taxon>Verrucomicrobiia</taxon>
        <taxon>Verrucomicrobiales</taxon>
        <taxon>Verrucomicrobiaceae</taxon>
        <taxon>Prosthecobacter</taxon>
    </lineage>
</organism>
<dbReference type="AlphaFoldDB" id="A0A7W7YKW6"/>
<evidence type="ECO:0000313" key="2">
    <source>
        <dbReference type="Proteomes" id="UP000534294"/>
    </source>
</evidence>
<reference evidence="1 2" key="1">
    <citation type="submission" date="2020-08" db="EMBL/GenBank/DDBJ databases">
        <title>Genomic Encyclopedia of Type Strains, Phase IV (KMG-IV): sequencing the most valuable type-strain genomes for metagenomic binning, comparative biology and taxonomic classification.</title>
        <authorList>
            <person name="Goeker M."/>
        </authorList>
    </citation>
    <scope>NUCLEOTIDE SEQUENCE [LARGE SCALE GENOMIC DNA]</scope>
    <source>
        <strain evidence="1 2">DSM 12251</strain>
    </source>
</reference>
<dbReference type="Proteomes" id="UP000534294">
    <property type="component" value="Unassembled WGS sequence"/>
</dbReference>
<dbReference type="EMBL" id="JACHIF010000003">
    <property type="protein sequence ID" value="MBB5037872.1"/>
    <property type="molecule type" value="Genomic_DNA"/>
</dbReference>
<proteinExistence type="predicted"/>